<dbReference type="InterPro" id="IPR016039">
    <property type="entry name" value="Thiolase-like"/>
</dbReference>
<evidence type="ECO:0000313" key="4">
    <source>
        <dbReference type="EMBL" id="POP51660.1"/>
    </source>
</evidence>
<reference evidence="4" key="1">
    <citation type="submission" date="2018-01" db="EMBL/GenBank/DDBJ databases">
        <authorList>
            <person name="Yu X.-D."/>
        </authorList>
    </citation>
    <scope>NUCLEOTIDE SEQUENCE</scope>
    <source>
        <strain evidence="4">ZX-21</strain>
    </source>
</reference>
<comment type="caution">
    <text evidence="4">The sequence shown here is derived from an EMBL/GenBank/DDBJ whole genome shotgun (WGS) entry which is preliminary data.</text>
</comment>
<dbReference type="OrthoDB" id="8771453at2"/>
<keyword evidence="1" id="KW-0808">Transferase</keyword>
<dbReference type="GO" id="GO:0016746">
    <property type="term" value="F:acyltransferase activity"/>
    <property type="evidence" value="ECO:0007669"/>
    <property type="project" value="UniProtKB-KW"/>
</dbReference>
<feature type="domain" description="Beta-ketoacyl-[acyl-carrier-protein] synthase III C-terminal" evidence="3">
    <location>
        <begin position="217"/>
        <end position="297"/>
    </location>
</feature>
<dbReference type="AlphaFoldDB" id="A0A2S4HCG7"/>
<evidence type="ECO:0000313" key="5">
    <source>
        <dbReference type="Proteomes" id="UP000237222"/>
    </source>
</evidence>
<dbReference type="InterPro" id="IPR012340">
    <property type="entry name" value="NA-bd_OB-fold"/>
</dbReference>
<accession>A0A2S4HCG7</accession>
<keyword evidence="2" id="KW-0012">Acyltransferase</keyword>
<protein>
    <submittedName>
        <fullName evidence="4">3-hydroxy-3-methylglutaryl CoA synthase</fullName>
    </submittedName>
</protein>
<evidence type="ECO:0000256" key="1">
    <source>
        <dbReference type="ARBA" id="ARBA00022679"/>
    </source>
</evidence>
<evidence type="ECO:0000259" key="3">
    <source>
        <dbReference type="Pfam" id="PF08541"/>
    </source>
</evidence>
<gene>
    <name evidence="4" type="ORF">C0068_16020</name>
</gene>
<proteinExistence type="predicted"/>
<organism evidence="4 5">
    <name type="scientific">Zhongshania marina</name>
    <dbReference type="NCBI Taxonomy" id="2304603"/>
    <lineage>
        <taxon>Bacteria</taxon>
        <taxon>Pseudomonadati</taxon>
        <taxon>Pseudomonadota</taxon>
        <taxon>Gammaproteobacteria</taxon>
        <taxon>Cellvibrionales</taxon>
        <taxon>Spongiibacteraceae</taxon>
        <taxon>Zhongshania</taxon>
    </lineage>
</organism>
<sequence length="494" mass="53131">MTIGITGYGVYIPHLRLSRKAVVDANAWFAPNLKGKGRGHRSMANWDEDAITMAVAAARDALPESVDRQAFAKVMLASENLPFAERLNAGILAGALGLADDVVANDLGGAQSIALSSLAQAVSAAKADAEASLLVAASHRRTRAASAQELDYADGAAAITVGTENVLAEVLASASHTVDFVDHFRLQGEEIDYHWEERWVRDEGIAKLGPKSVNAALEKAGINAADVNYFIFPSVFKKADAQLAKRCGINEAAVVDNFSAELGDCGTAQGLIMLAGVLESAQPGQIIVLSQFGSGCNTVVLRVTDAISGFKPVRGLAAQLASGKEETSYTRFLAYKGQLKLERGMRGEQDKKTALSTSYRHHKSLLGFIAGRCKESGDVHFPPSRISYTPGNHVQDTQEPYSLADKRGKVLSWSAEYLSSYMAPPHQYGQVDFIGGGRVLMEFTDVAPGDIDSGFEVEMVFRVKDIDELRGYKRYFWKAKPVSYNNADSSAAAE</sequence>
<dbReference type="PANTHER" id="PTHR34069:SF2">
    <property type="entry name" value="BETA-KETOACYL-[ACYL-CARRIER-PROTEIN] SYNTHASE III"/>
    <property type="match status" value="1"/>
</dbReference>
<dbReference type="Pfam" id="PF08541">
    <property type="entry name" value="ACP_syn_III_C"/>
    <property type="match status" value="1"/>
</dbReference>
<dbReference type="PANTHER" id="PTHR34069">
    <property type="entry name" value="3-OXOACYL-[ACYL-CARRIER-PROTEIN] SYNTHASE 3"/>
    <property type="match status" value="1"/>
</dbReference>
<evidence type="ECO:0000256" key="2">
    <source>
        <dbReference type="ARBA" id="ARBA00023315"/>
    </source>
</evidence>
<dbReference type="RefSeq" id="WP_103685489.1">
    <property type="nucleotide sequence ID" value="NZ_PQGG01000036.1"/>
</dbReference>
<name>A0A2S4HCG7_9GAMM</name>
<dbReference type="EMBL" id="PQGG01000036">
    <property type="protein sequence ID" value="POP51660.1"/>
    <property type="molecule type" value="Genomic_DNA"/>
</dbReference>
<dbReference type="InterPro" id="IPR013747">
    <property type="entry name" value="ACP_syn_III_C"/>
</dbReference>
<dbReference type="Gene3D" id="3.40.47.10">
    <property type="match status" value="2"/>
</dbReference>
<dbReference type="Proteomes" id="UP000237222">
    <property type="component" value="Unassembled WGS sequence"/>
</dbReference>
<dbReference type="SUPFAM" id="SSF53901">
    <property type="entry name" value="Thiolase-like"/>
    <property type="match status" value="2"/>
</dbReference>
<dbReference type="GO" id="GO:0044550">
    <property type="term" value="P:secondary metabolite biosynthetic process"/>
    <property type="evidence" value="ECO:0007669"/>
    <property type="project" value="TreeGrafter"/>
</dbReference>
<dbReference type="CDD" id="cd00827">
    <property type="entry name" value="init_cond_enzymes"/>
    <property type="match status" value="1"/>
</dbReference>
<dbReference type="SUPFAM" id="SSF50249">
    <property type="entry name" value="Nucleic acid-binding proteins"/>
    <property type="match status" value="1"/>
</dbReference>